<gene>
    <name evidence="1" type="ORF">GCM10011594_22050</name>
</gene>
<evidence type="ECO:0000313" key="1">
    <source>
        <dbReference type="EMBL" id="GGM01568.1"/>
    </source>
</evidence>
<evidence type="ECO:0000313" key="2">
    <source>
        <dbReference type="Proteomes" id="UP000655208"/>
    </source>
</evidence>
<reference evidence="1" key="1">
    <citation type="journal article" date="2014" name="Int. J. Syst. Evol. Microbiol.">
        <title>Complete genome sequence of Corynebacterium casei LMG S-19264T (=DSM 44701T), isolated from a smear-ripened cheese.</title>
        <authorList>
            <consortium name="US DOE Joint Genome Institute (JGI-PGF)"/>
            <person name="Walter F."/>
            <person name="Albersmeier A."/>
            <person name="Kalinowski J."/>
            <person name="Ruckert C."/>
        </authorList>
    </citation>
    <scope>NUCLEOTIDE SEQUENCE</scope>
    <source>
        <strain evidence="1">CGMCC 4.7308</strain>
    </source>
</reference>
<organism evidence="1 2">
    <name type="scientific">Nakamurella endophytica</name>
    <dbReference type="NCBI Taxonomy" id="1748367"/>
    <lineage>
        <taxon>Bacteria</taxon>
        <taxon>Bacillati</taxon>
        <taxon>Actinomycetota</taxon>
        <taxon>Actinomycetes</taxon>
        <taxon>Nakamurellales</taxon>
        <taxon>Nakamurellaceae</taxon>
        <taxon>Nakamurella</taxon>
    </lineage>
</organism>
<dbReference type="AlphaFoldDB" id="A0A917WFU8"/>
<keyword evidence="2" id="KW-1185">Reference proteome</keyword>
<protein>
    <submittedName>
        <fullName evidence="1">Uncharacterized protein</fullName>
    </submittedName>
</protein>
<sequence length="182" mass="18943">MTPLTSTVTVVDSSTGRALAPTVLMVRDSACLRPLKLLYSGPTGAVAIPALTTGTYCLQVRGLPAGYAAPPMKRIAVHPRTVFTARIAAAPKPVTGSLAVVGDQSGQRVGPATFMLRDATCVRALRLVYGDTAGAATLTDILPATYCLTPVRVPAGFVRPAAQSFGVTVNRPFQVSVRLPQP</sequence>
<dbReference type="Proteomes" id="UP000655208">
    <property type="component" value="Unassembled WGS sequence"/>
</dbReference>
<accession>A0A917WFU8</accession>
<reference evidence="1" key="2">
    <citation type="submission" date="2020-09" db="EMBL/GenBank/DDBJ databases">
        <authorList>
            <person name="Sun Q."/>
            <person name="Zhou Y."/>
        </authorList>
    </citation>
    <scope>NUCLEOTIDE SEQUENCE</scope>
    <source>
        <strain evidence="1">CGMCC 4.7308</strain>
    </source>
</reference>
<name>A0A917WFU8_9ACTN</name>
<dbReference type="EMBL" id="BMNA01000004">
    <property type="protein sequence ID" value="GGM01568.1"/>
    <property type="molecule type" value="Genomic_DNA"/>
</dbReference>
<comment type="caution">
    <text evidence="1">The sequence shown here is derived from an EMBL/GenBank/DDBJ whole genome shotgun (WGS) entry which is preliminary data.</text>
</comment>
<proteinExistence type="predicted"/>